<keyword evidence="2" id="KW-1185">Reference proteome</keyword>
<organism evidence="1 2">
    <name type="scientific">Spirosoma foliorum</name>
    <dbReference type="NCBI Taxonomy" id="2710596"/>
    <lineage>
        <taxon>Bacteria</taxon>
        <taxon>Pseudomonadati</taxon>
        <taxon>Bacteroidota</taxon>
        <taxon>Cytophagia</taxon>
        <taxon>Cytophagales</taxon>
        <taxon>Cytophagaceae</taxon>
        <taxon>Spirosoma</taxon>
    </lineage>
</organism>
<evidence type="ECO:0000313" key="2">
    <source>
        <dbReference type="Proteomes" id="UP000515369"/>
    </source>
</evidence>
<keyword evidence="1" id="KW-0121">Carboxypeptidase</keyword>
<dbReference type="InterPro" id="IPR008969">
    <property type="entry name" value="CarboxyPept-like_regulatory"/>
</dbReference>
<name>A0A7G5GQS7_9BACT</name>
<dbReference type="Gene3D" id="2.60.40.1120">
    <property type="entry name" value="Carboxypeptidase-like, regulatory domain"/>
    <property type="match status" value="1"/>
</dbReference>
<reference evidence="1 2" key="1">
    <citation type="submission" date="2020-07" db="EMBL/GenBank/DDBJ databases">
        <title>Spirosoma foliorum sp. nov., isolated from the leaves on the Nejang mountain Korea, Republic of.</title>
        <authorList>
            <person name="Ho H."/>
            <person name="Lee Y.-J."/>
            <person name="Nurcahyanto D.-A."/>
            <person name="Kim S.-G."/>
        </authorList>
    </citation>
    <scope>NUCLEOTIDE SEQUENCE [LARGE SCALE GENOMIC DNA]</scope>
    <source>
        <strain evidence="1 2">PL0136</strain>
    </source>
</reference>
<accession>A0A7G5GQS7</accession>
<keyword evidence="1" id="KW-0378">Hydrolase</keyword>
<dbReference type="RefSeq" id="WP_182458503.1">
    <property type="nucleotide sequence ID" value="NZ_CP059732.1"/>
</dbReference>
<dbReference type="Pfam" id="PF13715">
    <property type="entry name" value="CarbopepD_reg_2"/>
    <property type="match status" value="1"/>
</dbReference>
<sequence length="626" mass="71095">MKPQYLLPLPFLICAHITLGQRIQGKILSSFKEGIPFASIQVVGTSKGTTTNEHGEFNLQLPSIPCQILVSSIGYQTVTQRIDHTTKPVVITLPEGVALQEVRVMPDSILKTILTGAFRKIQSNYPHKTFALEGFYRELNQSTDSDELVHYGEAYLKVVMSGYQATNEDAQVEVIKARINKNPGRDSIETTRWYGGAFIANSNDLVKTRAEFLNPNSFNKRYRYTLAAVTPYNSDSLYVINFSSKDREESATGTLWIHKKSLAYVKITYQSSRALQHDLIRRFISKNRLRECRYIEQNGIWHLAHIAHKTTFVNKQTKRETTHDLAFITTQYDEQGTPVPYDKRLAYGAIFSDLTNEYDPEFWDKYTSLEADSAQKSQMAQFKAISQTQQAQQYVSSKTRRDKLVAVLKKLSISYGIGVAQYAQQSPILTATYQHKSFENPTSFPSGHPILLFRTSYGFRLTNHVKLDVINFQSVLNNDYYKSIQAGFTYSLLVKKKGNPLFLYALGAFAWSQTGCLLTELTNSEGFVDPGKQLNTPVKVFYADRGWAGVGGFGFTFQKKRRDYFIESNYRFVLTNTPSIIFKESGNLFNKKVITTPDQTDFQLNIANNTSIVQPVGITLGIRWHF</sequence>
<dbReference type="SUPFAM" id="SSF49464">
    <property type="entry name" value="Carboxypeptidase regulatory domain-like"/>
    <property type="match status" value="1"/>
</dbReference>
<proteinExistence type="predicted"/>
<dbReference type="Proteomes" id="UP000515369">
    <property type="component" value="Chromosome"/>
</dbReference>
<gene>
    <name evidence="1" type="ORF">H3H32_25060</name>
</gene>
<dbReference type="KEGG" id="sfol:H3H32_25060"/>
<dbReference type="GO" id="GO:0004180">
    <property type="term" value="F:carboxypeptidase activity"/>
    <property type="evidence" value="ECO:0007669"/>
    <property type="project" value="UniProtKB-KW"/>
</dbReference>
<protein>
    <submittedName>
        <fullName evidence="1">Carboxypeptidase-like regulatory domain-containing protein</fullName>
    </submittedName>
</protein>
<dbReference type="EMBL" id="CP059732">
    <property type="protein sequence ID" value="QMW01219.1"/>
    <property type="molecule type" value="Genomic_DNA"/>
</dbReference>
<dbReference type="AlphaFoldDB" id="A0A7G5GQS7"/>
<keyword evidence="1" id="KW-0645">Protease</keyword>
<evidence type="ECO:0000313" key="1">
    <source>
        <dbReference type="EMBL" id="QMW01219.1"/>
    </source>
</evidence>